<evidence type="ECO:0000313" key="2">
    <source>
        <dbReference type="Proteomes" id="UP000257109"/>
    </source>
</evidence>
<keyword evidence="2" id="KW-1185">Reference proteome</keyword>
<sequence>MSAFVFRDFAPADNRMGVKQETCQSGWRQKGCMQLASEQGLDVFFVASVSGEDDLTKIGLTEHLSDKSKSVSIMCPSSRTRIFSGFRSRYTTPSIRKSGKVDTTPYLVACSEKLLYVCLCRSTCRSPPGQYSITKQERFSVAIWEYNFKLLNSGFDKHALLLVDFSTPLPVLELGGQDAEFKFASCPLSAIEEPREALLEEAGSVLTSGPSSLAEATGDKFASIGSPIPMIGFSPSTSNEGADISGTREISTKFPFPSSTTAVYNLLMVPASDTLDELHALDSLFKAAISEA</sequence>
<evidence type="ECO:0000313" key="1">
    <source>
        <dbReference type="EMBL" id="RDX76561.1"/>
    </source>
</evidence>
<reference evidence="1" key="1">
    <citation type="submission" date="2018-05" db="EMBL/GenBank/DDBJ databases">
        <title>Draft genome of Mucuna pruriens seed.</title>
        <authorList>
            <person name="Nnadi N.E."/>
            <person name="Vos R."/>
            <person name="Hasami M.H."/>
            <person name="Devisetty U.K."/>
            <person name="Aguiy J.C."/>
        </authorList>
    </citation>
    <scope>NUCLEOTIDE SEQUENCE [LARGE SCALE GENOMIC DNA]</scope>
    <source>
        <strain evidence="1">JCA_2017</strain>
    </source>
</reference>
<organism evidence="1 2">
    <name type="scientific">Mucuna pruriens</name>
    <name type="common">Velvet bean</name>
    <name type="synonym">Dolichos pruriens</name>
    <dbReference type="NCBI Taxonomy" id="157652"/>
    <lineage>
        <taxon>Eukaryota</taxon>
        <taxon>Viridiplantae</taxon>
        <taxon>Streptophyta</taxon>
        <taxon>Embryophyta</taxon>
        <taxon>Tracheophyta</taxon>
        <taxon>Spermatophyta</taxon>
        <taxon>Magnoliopsida</taxon>
        <taxon>eudicotyledons</taxon>
        <taxon>Gunneridae</taxon>
        <taxon>Pentapetalae</taxon>
        <taxon>rosids</taxon>
        <taxon>fabids</taxon>
        <taxon>Fabales</taxon>
        <taxon>Fabaceae</taxon>
        <taxon>Papilionoideae</taxon>
        <taxon>50 kb inversion clade</taxon>
        <taxon>NPAAA clade</taxon>
        <taxon>indigoferoid/millettioid clade</taxon>
        <taxon>Phaseoleae</taxon>
        <taxon>Mucuna</taxon>
    </lineage>
</organism>
<comment type="caution">
    <text evidence="1">The sequence shown here is derived from an EMBL/GenBank/DDBJ whole genome shotgun (WGS) entry which is preliminary data.</text>
</comment>
<feature type="non-terminal residue" evidence="1">
    <location>
        <position position="1"/>
    </location>
</feature>
<dbReference type="Proteomes" id="UP000257109">
    <property type="component" value="Unassembled WGS sequence"/>
</dbReference>
<gene>
    <name evidence="1" type="ORF">CR513_43431</name>
</gene>
<dbReference type="AlphaFoldDB" id="A0A371FE40"/>
<accession>A0A371FE40</accession>
<proteinExistence type="predicted"/>
<protein>
    <submittedName>
        <fullName evidence="1">Uncharacterized protein</fullName>
    </submittedName>
</protein>
<name>A0A371FE40_MUCPR</name>
<dbReference type="EMBL" id="QJKJ01009459">
    <property type="protein sequence ID" value="RDX76561.1"/>
    <property type="molecule type" value="Genomic_DNA"/>
</dbReference>